<feature type="transmembrane region" description="Helical" evidence="1">
    <location>
        <begin position="35"/>
        <end position="53"/>
    </location>
</feature>
<dbReference type="PANTHER" id="PTHR45138">
    <property type="entry name" value="REGULATORY COMPONENTS OF SENSORY TRANSDUCTION SYSTEM"/>
    <property type="match status" value="1"/>
</dbReference>
<evidence type="ECO:0000256" key="1">
    <source>
        <dbReference type="SAM" id="Phobius"/>
    </source>
</evidence>
<keyword evidence="1" id="KW-0812">Transmembrane</keyword>
<dbReference type="InterPro" id="IPR029787">
    <property type="entry name" value="Nucleotide_cyclase"/>
</dbReference>
<feature type="transmembrane region" description="Helical" evidence="1">
    <location>
        <begin position="177"/>
        <end position="197"/>
    </location>
</feature>
<keyword evidence="4" id="KW-1185">Reference proteome</keyword>
<organism evidence="3 4">
    <name type="scientific">Sporosarcina limicola</name>
    <dbReference type="NCBI Taxonomy" id="34101"/>
    <lineage>
        <taxon>Bacteria</taxon>
        <taxon>Bacillati</taxon>
        <taxon>Bacillota</taxon>
        <taxon>Bacilli</taxon>
        <taxon>Bacillales</taxon>
        <taxon>Caryophanaceae</taxon>
        <taxon>Sporosarcina</taxon>
    </lineage>
</organism>
<accession>A0A927REG0</accession>
<dbReference type="Pfam" id="PF13185">
    <property type="entry name" value="GAF_2"/>
    <property type="match status" value="1"/>
</dbReference>
<dbReference type="InterPro" id="IPR000160">
    <property type="entry name" value="GGDEF_dom"/>
</dbReference>
<evidence type="ECO:0000313" key="3">
    <source>
        <dbReference type="EMBL" id="MBE1554567.1"/>
    </source>
</evidence>
<dbReference type="FunFam" id="3.30.70.270:FF:000001">
    <property type="entry name" value="Diguanylate cyclase domain protein"/>
    <property type="match status" value="1"/>
</dbReference>
<dbReference type="Pfam" id="PF00990">
    <property type="entry name" value="GGDEF"/>
    <property type="match status" value="1"/>
</dbReference>
<dbReference type="SUPFAM" id="SSF55781">
    <property type="entry name" value="GAF domain-like"/>
    <property type="match status" value="1"/>
</dbReference>
<evidence type="ECO:0000259" key="2">
    <source>
        <dbReference type="PROSITE" id="PS50887"/>
    </source>
</evidence>
<reference evidence="3" key="1">
    <citation type="submission" date="2020-10" db="EMBL/GenBank/DDBJ databases">
        <title>Genomic Encyclopedia of Type Strains, Phase IV (KMG-IV): sequencing the most valuable type-strain genomes for metagenomic binning, comparative biology and taxonomic classification.</title>
        <authorList>
            <person name="Goeker M."/>
        </authorList>
    </citation>
    <scope>NUCLEOTIDE SEQUENCE</scope>
    <source>
        <strain evidence="3">DSM 13886</strain>
    </source>
</reference>
<dbReference type="PROSITE" id="PS50887">
    <property type="entry name" value="GGDEF"/>
    <property type="match status" value="1"/>
</dbReference>
<dbReference type="RefSeq" id="WP_192598350.1">
    <property type="nucleotide sequence ID" value="NZ_JADBEL010000007.1"/>
</dbReference>
<feature type="transmembrane region" description="Helical" evidence="1">
    <location>
        <begin position="73"/>
        <end position="94"/>
    </location>
</feature>
<keyword evidence="1" id="KW-1133">Transmembrane helix</keyword>
<comment type="caution">
    <text evidence="3">The sequence shown here is derived from an EMBL/GenBank/DDBJ whole genome shotgun (WGS) entry which is preliminary data.</text>
</comment>
<dbReference type="GO" id="GO:0005886">
    <property type="term" value="C:plasma membrane"/>
    <property type="evidence" value="ECO:0007669"/>
    <property type="project" value="TreeGrafter"/>
</dbReference>
<protein>
    <submittedName>
        <fullName evidence="3">Diguanylate cyclase (GGDEF)-like protein</fullName>
    </submittedName>
</protein>
<feature type="domain" description="GGDEF" evidence="2">
    <location>
        <begin position="425"/>
        <end position="567"/>
    </location>
</feature>
<feature type="transmembrane region" description="Helical" evidence="1">
    <location>
        <begin position="6"/>
        <end position="28"/>
    </location>
</feature>
<dbReference type="PANTHER" id="PTHR45138:SF9">
    <property type="entry name" value="DIGUANYLATE CYCLASE DGCM-RELATED"/>
    <property type="match status" value="1"/>
</dbReference>
<feature type="transmembrane region" description="Helical" evidence="1">
    <location>
        <begin position="106"/>
        <end position="124"/>
    </location>
</feature>
<dbReference type="Gene3D" id="3.30.450.40">
    <property type="match status" value="1"/>
</dbReference>
<dbReference type="Gene3D" id="3.30.70.270">
    <property type="match status" value="1"/>
</dbReference>
<dbReference type="InterPro" id="IPR043128">
    <property type="entry name" value="Rev_trsase/Diguanyl_cyclase"/>
</dbReference>
<proteinExistence type="predicted"/>
<dbReference type="InterPro" id="IPR003018">
    <property type="entry name" value="GAF"/>
</dbReference>
<keyword evidence="1" id="KW-0472">Membrane</keyword>
<dbReference type="CDD" id="cd01949">
    <property type="entry name" value="GGDEF"/>
    <property type="match status" value="1"/>
</dbReference>
<dbReference type="GO" id="GO:0052621">
    <property type="term" value="F:diguanylate cyclase activity"/>
    <property type="evidence" value="ECO:0007669"/>
    <property type="project" value="TreeGrafter"/>
</dbReference>
<dbReference type="EMBL" id="JADBEL010000007">
    <property type="protein sequence ID" value="MBE1554567.1"/>
    <property type="molecule type" value="Genomic_DNA"/>
</dbReference>
<dbReference type="NCBIfam" id="TIGR00254">
    <property type="entry name" value="GGDEF"/>
    <property type="match status" value="1"/>
</dbReference>
<gene>
    <name evidence="3" type="ORF">H4683_001644</name>
</gene>
<dbReference type="InterPro" id="IPR050469">
    <property type="entry name" value="Diguanylate_Cyclase"/>
</dbReference>
<dbReference type="AlphaFoldDB" id="A0A927REG0"/>
<dbReference type="SUPFAM" id="SSF55073">
    <property type="entry name" value="Nucleotide cyclase"/>
    <property type="match status" value="1"/>
</dbReference>
<dbReference type="GO" id="GO:1902201">
    <property type="term" value="P:negative regulation of bacterial-type flagellum-dependent cell motility"/>
    <property type="evidence" value="ECO:0007669"/>
    <property type="project" value="TreeGrafter"/>
</dbReference>
<name>A0A927REG0_9BACL</name>
<dbReference type="GO" id="GO:0043709">
    <property type="term" value="P:cell adhesion involved in single-species biofilm formation"/>
    <property type="evidence" value="ECO:0007669"/>
    <property type="project" value="TreeGrafter"/>
</dbReference>
<feature type="transmembrane region" description="Helical" evidence="1">
    <location>
        <begin position="203"/>
        <end position="222"/>
    </location>
</feature>
<evidence type="ECO:0000313" key="4">
    <source>
        <dbReference type="Proteomes" id="UP000658225"/>
    </source>
</evidence>
<dbReference type="InterPro" id="IPR029016">
    <property type="entry name" value="GAF-like_dom_sf"/>
</dbReference>
<feature type="transmembrane region" description="Helical" evidence="1">
    <location>
        <begin position="136"/>
        <end position="157"/>
    </location>
</feature>
<dbReference type="Proteomes" id="UP000658225">
    <property type="component" value="Unassembled WGS sequence"/>
</dbReference>
<dbReference type="SMART" id="SM00267">
    <property type="entry name" value="GGDEF"/>
    <property type="match status" value="1"/>
</dbReference>
<sequence>MGSVNRSTICYFIVWLFIVPPGSIYVFVNFPLGEVNWFQVMIFIFCGFLTLYFPIMRNGKPVFLVMWVTVPVFLMHGLFVEIITMQISLLAFFLNSPNLSSIIRRLFLNSILFFILSITAAFFFDLVGGEVGLVDFYSVVLAVFCYQLVHKVFNDLLLKLYATYRKKTTPFNSKELLAEYAVVLIVLPLSLTFYFLLQLVGSGAFLLLGIPFFFITFVVRLYSNSEKINVYLQQAGDIGTELSGLLSEQEVIEQFVIKVSDMFDAEYAYLFDHKEGWLELVCSYEHKELIDIEFGLLSVGQGIAGFVLKKNHSVIYSKRKEWEMISKDKAPGDMQSILCVPITRNQKIEAVLLLASKKKSAFADYQLKILDLLCSYFAVSVEKVRYMEEMVTKNERCALTKLYNYRYLEKKLHYEKDRLKNNMITNLSVVMLDIDHFKKVNDNYGHQCGNDILCLFAKKIEKALPEGGTVGRYGGEEFVFILPDMVKNEAVEFAEKLRAKISKHAFTIIPDLSEDKCPLVVQITSSIGVSSIPEDTDEVMALLRNADRALYIGAKQAGRNRVAEYVK</sequence>